<dbReference type="SUPFAM" id="SSF52172">
    <property type="entry name" value="CheY-like"/>
    <property type="match status" value="1"/>
</dbReference>
<dbReference type="EMBL" id="HBIX01010044">
    <property type="protein sequence ID" value="CAE0714861.1"/>
    <property type="molecule type" value="Transcribed_RNA"/>
</dbReference>
<dbReference type="Pfam" id="PF00196">
    <property type="entry name" value="GerE"/>
    <property type="match status" value="1"/>
</dbReference>
<protein>
    <recommendedName>
        <fullName evidence="10">Response regulatory domain-containing protein</fullName>
    </recommendedName>
</protein>
<dbReference type="InterPro" id="IPR001789">
    <property type="entry name" value="Sig_transdc_resp-reg_receiver"/>
</dbReference>
<keyword evidence="3" id="KW-0805">Transcription regulation</keyword>
<dbReference type="PANTHER" id="PTHR48111">
    <property type="entry name" value="REGULATOR OF RPOS"/>
    <property type="match status" value="1"/>
</dbReference>
<dbReference type="GO" id="GO:0032993">
    <property type="term" value="C:protein-DNA complex"/>
    <property type="evidence" value="ECO:0007669"/>
    <property type="project" value="TreeGrafter"/>
</dbReference>
<keyword evidence="2" id="KW-0902">Two-component regulatory system</keyword>
<feature type="domain" description="HTH luxR-type" evidence="7">
    <location>
        <begin position="274"/>
        <end position="339"/>
    </location>
</feature>
<evidence type="ECO:0000259" key="7">
    <source>
        <dbReference type="PROSITE" id="PS50043"/>
    </source>
</evidence>
<dbReference type="GO" id="GO:0006355">
    <property type="term" value="P:regulation of DNA-templated transcription"/>
    <property type="evidence" value="ECO:0007669"/>
    <property type="project" value="InterPro"/>
</dbReference>
<evidence type="ECO:0000256" key="5">
    <source>
        <dbReference type="ARBA" id="ARBA00023163"/>
    </source>
</evidence>
<dbReference type="InterPro" id="IPR016032">
    <property type="entry name" value="Sig_transdc_resp-reg_C-effctor"/>
</dbReference>
<dbReference type="GO" id="GO:0005829">
    <property type="term" value="C:cytosol"/>
    <property type="evidence" value="ECO:0007669"/>
    <property type="project" value="TreeGrafter"/>
</dbReference>
<dbReference type="InterPro" id="IPR036388">
    <property type="entry name" value="WH-like_DNA-bd_sf"/>
</dbReference>
<dbReference type="PANTHER" id="PTHR48111:SF1">
    <property type="entry name" value="TWO-COMPONENT RESPONSE REGULATOR ORR33"/>
    <property type="match status" value="1"/>
</dbReference>
<dbReference type="Gene3D" id="3.40.50.2300">
    <property type="match status" value="1"/>
</dbReference>
<dbReference type="Gene3D" id="1.10.10.10">
    <property type="entry name" value="Winged helix-like DNA-binding domain superfamily/Winged helix DNA-binding domain"/>
    <property type="match status" value="1"/>
</dbReference>
<gene>
    <name evidence="9" type="ORF">PAUS00366_LOCUS7613</name>
</gene>
<dbReference type="SMART" id="SM00448">
    <property type="entry name" value="REC"/>
    <property type="match status" value="1"/>
</dbReference>
<name>A0A7S4AGC8_9STRA</name>
<dbReference type="Pfam" id="PF00072">
    <property type="entry name" value="Response_reg"/>
    <property type="match status" value="1"/>
</dbReference>
<feature type="modified residue" description="4-aspartylphosphate" evidence="6">
    <location>
        <position position="158"/>
    </location>
</feature>
<evidence type="ECO:0000256" key="4">
    <source>
        <dbReference type="ARBA" id="ARBA00023125"/>
    </source>
</evidence>
<dbReference type="SUPFAM" id="SSF46894">
    <property type="entry name" value="C-terminal effector domain of the bipartite response regulators"/>
    <property type="match status" value="1"/>
</dbReference>
<accession>A0A7S4AGC8</accession>
<evidence type="ECO:0000256" key="3">
    <source>
        <dbReference type="ARBA" id="ARBA00023015"/>
    </source>
</evidence>
<dbReference type="GO" id="GO:0000976">
    <property type="term" value="F:transcription cis-regulatory region binding"/>
    <property type="evidence" value="ECO:0007669"/>
    <property type="project" value="TreeGrafter"/>
</dbReference>
<dbReference type="InterPro" id="IPR039420">
    <property type="entry name" value="WalR-like"/>
</dbReference>
<dbReference type="PROSITE" id="PS50110">
    <property type="entry name" value="RESPONSE_REGULATORY"/>
    <property type="match status" value="1"/>
</dbReference>
<keyword evidence="5" id="KW-0804">Transcription</keyword>
<dbReference type="AlphaFoldDB" id="A0A7S4AGC8"/>
<evidence type="ECO:0000256" key="6">
    <source>
        <dbReference type="PROSITE-ProRule" id="PRU00169"/>
    </source>
</evidence>
<sequence length="342" mass="38179">MRIIAAFSDVSLLACSSFSFLLLIAMFQCTVSFTSPTHLAAEKTFRGLDQYNHHHHRNHNVFLCSQPAANSREQGDPEETLLLRRRENAWILLVDDEEPIRRAIGQFFSDKGYQVTACGDGKAALQVALGRKKDGMGETATATTSTATTKIPDCIVSDIRMPVMDGLEMLRNMRNNKEYSTLSHVPVVLLTAKAMVQDRILGYDSGADAYLTKPFAPEELVAIVDNVIKRSEDLSIENLELNKKVGMEDLRNDLAEIKDLLLHKGGGGIGNGWVEQTNIFLSKDERKVLYLLSRGRITKEIAAKTHLSTRRIEQLLTGMFRKTGVKNRTELVRWAVSTGNVE</sequence>
<keyword evidence="4" id="KW-0238">DNA-binding</keyword>
<proteinExistence type="predicted"/>
<evidence type="ECO:0000256" key="1">
    <source>
        <dbReference type="ARBA" id="ARBA00022553"/>
    </source>
</evidence>
<feature type="domain" description="Response regulatory" evidence="8">
    <location>
        <begin position="90"/>
        <end position="228"/>
    </location>
</feature>
<dbReference type="CDD" id="cd06170">
    <property type="entry name" value="LuxR_C_like"/>
    <property type="match status" value="1"/>
</dbReference>
<evidence type="ECO:0000259" key="8">
    <source>
        <dbReference type="PROSITE" id="PS50110"/>
    </source>
</evidence>
<evidence type="ECO:0008006" key="10">
    <source>
        <dbReference type="Google" id="ProtNLM"/>
    </source>
</evidence>
<evidence type="ECO:0000313" key="9">
    <source>
        <dbReference type="EMBL" id="CAE0714861.1"/>
    </source>
</evidence>
<organism evidence="9">
    <name type="scientific">Pseudo-nitzschia australis</name>
    <dbReference type="NCBI Taxonomy" id="44445"/>
    <lineage>
        <taxon>Eukaryota</taxon>
        <taxon>Sar</taxon>
        <taxon>Stramenopiles</taxon>
        <taxon>Ochrophyta</taxon>
        <taxon>Bacillariophyta</taxon>
        <taxon>Bacillariophyceae</taxon>
        <taxon>Bacillariophycidae</taxon>
        <taxon>Bacillariales</taxon>
        <taxon>Bacillariaceae</taxon>
        <taxon>Pseudo-nitzschia</taxon>
    </lineage>
</organism>
<dbReference type="PROSITE" id="PS50043">
    <property type="entry name" value="HTH_LUXR_2"/>
    <property type="match status" value="1"/>
</dbReference>
<dbReference type="InterPro" id="IPR000792">
    <property type="entry name" value="Tscrpt_reg_LuxR_C"/>
</dbReference>
<keyword evidence="1 6" id="KW-0597">Phosphoprotein</keyword>
<dbReference type="SMART" id="SM00421">
    <property type="entry name" value="HTH_LUXR"/>
    <property type="match status" value="1"/>
</dbReference>
<dbReference type="InterPro" id="IPR011006">
    <property type="entry name" value="CheY-like_superfamily"/>
</dbReference>
<reference evidence="9" key="1">
    <citation type="submission" date="2021-01" db="EMBL/GenBank/DDBJ databases">
        <authorList>
            <person name="Corre E."/>
            <person name="Pelletier E."/>
            <person name="Niang G."/>
            <person name="Scheremetjew M."/>
            <person name="Finn R."/>
            <person name="Kale V."/>
            <person name="Holt S."/>
            <person name="Cochrane G."/>
            <person name="Meng A."/>
            <person name="Brown T."/>
            <person name="Cohen L."/>
        </authorList>
    </citation>
    <scope>NUCLEOTIDE SEQUENCE</scope>
    <source>
        <strain evidence="9">10249 10 AB</strain>
    </source>
</reference>
<evidence type="ECO:0000256" key="2">
    <source>
        <dbReference type="ARBA" id="ARBA00023012"/>
    </source>
</evidence>
<dbReference type="GO" id="GO:0000156">
    <property type="term" value="F:phosphorelay response regulator activity"/>
    <property type="evidence" value="ECO:0007669"/>
    <property type="project" value="TreeGrafter"/>
</dbReference>